<dbReference type="SUPFAM" id="SSF88723">
    <property type="entry name" value="PIN domain-like"/>
    <property type="match status" value="1"/>
</dbReference>
<evidence type="ECO:0000313" key="2">
    <source>
        <dbReference type="Proteomes" id="UP000193929"/>
    </source>
</evidence>
<evidence type="ECO:0000313" key="1">
    <source>
        <dbReference type="EMBL" id="ORO94621.1"/>
    </source>
</evidence>
<dbReference type="EMBL" id="NCVF01000021">
    <property type="protein sequence ID" value="ORO94621.1"/>
    <property type="molecule type" value="Genomic_DNA"/>
</dbReference>
<protein>
    <recommendedName>
        <fullName evidence="3">PIN domain-containing protein</fullName>
    </recommendedName>
</protein>
<dbReference type="Proteomes" id="UP000193929">
    <property type="component" value="Unassembled WGS sequence"/>
</dbReference>
<proteinExistence type="predicted"/>
<sequence>MKETRFIDTSILLEILEVPDKCKEPEKYQKEFAEFTRQSQASLVMPISVLIETGNHINHIKGNQQAKEKSTKRFLDILKLFIHSTNPWFFYGYNFTADDIERVIEKYQEFRYSGPGIGDVFILDSYLEYVAKLKDSGNQNHKIEIWTLDKHLTGYCTEL</sequence>
<dbReference type="InterPro" id="IPR029060">
    <property type="entry name" value="PIN-like_dom_sf"/>
</dbReference>
<evidence type="ECO:0008006" key="3">
    <source>
        <dbReference type="Google" id="ProtNLM"/>
    </source>
</evidence>
<reference evidence="1 2" key="1">
    <citation type="journal article" date="2016" name="Eur. J. Clin. Microbiol. Infect. Dis.">
        <title>Whole genome sequencing as a tool for phylogenetic analysis of clinical strains of Mitis group streptococci.</title>
        <authorList>
            <person name="Rasmussen L.H."/>
            <person name="Dargis R."/>
            <person name="Hojholt K."/>
            <person name="Christensen J.J."/>
            <person name="Skovgaard O."/>
            <person name="Justesen U.S."/>
            <person name="Rosenvinge F.S."/>
            <person name="Moser C."/>
            <person name="Lukjancenko O."/>
            <person name="Rasmussen S."/>
            <person name="Nielsen X.C."/>
        </authorList>
    </citation>
    <scope>NUCLEOTIDE SEQUENCE [LARGE SCALE GENOMIC DNA]</scope>
    <source>
        <strain evidence="1 2">RH_50275_09</strain>
    </source>
</reference>
<organism evidence="1 2">
    <name type="scientific">Streptococcus mitis</name>
    <dbReference type="NCBI Taxonomy" id="28037"/>
    <lineage>
        <taxon>Bacteria</taxon>
        <taxon>Bacillati</taxon>
        <taxon>Bacillota</taxon>
        <taxon>Bacilli</taxon>
        <taxon>Lactobacillales</taxon>
        <taxon>Streptococcaceae</taxon>
        <taxon>Streptococcus</taxon>
        <taxon>Streptococcus mitis group</taxon>
    </lineage>
</organism>
<dbReference type="AlphaFoldDB" id="A0A1X1K5W0"/>
<dbReference type="Gene3D" id="3.40.50.1010">
    <property type="entry name" value="5'-nuclease"/>
    <property type="match status" value="1"/>
</dbReference>
<comment type="caution">
    <text evidence="1">The sequence shown here is derived from an EMBL/GenBank/DDBJ whole genome shotgun (WGS) entry which is preliminary data.</text>
</comment>
<gene>
    <name evidence="1" type="ORF">B7700_04360</name>
</gene>
<name>A0A1X1K5W0_STRMT</name>
<accession>A0A1X1K5W0</accession>
<dbReference type="RefSeq" id="WP_084887371.1">
    <property type="nucleotide sequence ID" value="NZ_NCVF01000021.1"/>
</dbReference>